<organism evidence="1 2">
    <name type="scientific">Trifolium medium</name>
    <dbReference type="NCBI Taxonomy" id="97028"/>
    <lineage>
        <taxon>Eukaryota</taxon>
        <taxon>Viridiplantae</taxon>
        <taxon>Streptophyta</taxon>
        <taxon>Embryophyta</taxon>
        <taxon>Tracheophyta</taxon>
        <taxon>Spermatophyta</taxon>
        <taxon>Magnoliopsida</taxon>
        <taxon>eudicotyledons</taxon>
        <taxon>Gunneridae</taxon>
        <taxon>Pentapetalae</taxon>
        <taxon>rosids</taxon>
        <taxon>fabids</taxon>
        <taxon>Fabales</taxon>
        <taxon>Fabaceae</taxon>
        <taxon>Papilionoideae</taxon>
        <taxon>50 kb inversion clade</taxon>
        <taxon>NPAAA clade</taxon>
        <taxon>Hologalegina</taxon>
        <taxon>IRL clade</taxon>
        <taxon>Trifolieae</taxon>
        <taxon>Trifolium</taxon>
    </lineage>
</organism>
<reference evidence="1 2" key="1">
    <citation type="journal article" date="2018" name="Front. Plant Sci.">
        <title>Red Clover (Trifolium pratense) and Zigzag Clover (T. medium) - A Picture of Genomic Similarities and Differences.</title>
        <authorList>
            <person name="Dluhosova J."/>
            <person name="Istvanek J."/>
            <person name="Nedelnik J."/>
            <person name="Repkova J."/>
        </authorList>
    </citation>
    <scope>NUCLEOTIDE SEQUENCE [LARGE SCALE GENOMIC DNA]</scope>
    <source>
        <strain evidence="2">cv. 10/8</strain>
        <tissue evidence="1">Leaf</tissue>
    </source>
</reference>
<dbReference type="EMBL" id="LXQA010754608">
    <property type="protein sequence ID" value="MCI69371.1"/>
    <property type="molecule type" value="Genomic_DNA"/>
</dbReference>
<dbReference type="PANTHER" id="PTHR47723">
    <property type="entry name" value="OS05G0353850 PROTEIN"/>
    <property type="match status" value="1"/>
</dbReference>
<proteinExistence type="predicted"/>
<dbReference type="AlphaFoldDB" id="A0A392U784"/>
<dbReference type="Proteomes" id="UP000265520">
    <property type="component" value="Unassembled WGS sequence"/>
</dbReference>
<keyword evidence="2" id="KW-1185">Reference proteome</keyword>
<dbReference type="InterPro" id="IPR044730">
    <property type="entry name" value="RNase_H-like_dom_plant"/>
</dbReference>
<comment type="caution">
    <text evidence="1">The sequence shown here is derived from an EMBL/GenBank/DDBJ whole genome shotgun (WGS) entry which is preliminary data.</text>
</comment>
<dbReference type="InterPro" id="IPR053151">
    <property type="entry name" value="RNase_H-like"/>
</dbReference>
<dbReference type="PANTHER" id="PTHR47723:SF19">
    <property type="entry name" value="POLYNUCLEOTIDYL TRANSFERASE, RIBONUCLEASE H-LIKE SUPERFAMILY PROTEIN"/>
    <property type="match status" value="1"/>
</dbReference>
<evidence type="ECO:0000313" key="1">
    <source>
        <dbReference type="EMBL" id="MCI69371.1"/>
    </source>
</evidence>
<accession>A0A392U784</accession>
<name>A0A392U784_9FABA</name>
<evidence type="ECO:0000313" key="2">
    <source>
        <dbReference type="Proteomes" id="UP000265520"/>
    </source>
</evidence>
<feature type="non-terminal residue" evidence="1">
    <location>
        <position position="1"/>
    </location>
</feature>
<sequence length="59" mass="6219">VHWKASSGERVVLNTDGARESYLRCGCGGLIRGDSGEWIGGFAHGIGECSVLVAELWGV</sequence>
<dbReference type="CDD" id="cd06222">
    <property type="entry name" value="RNase_H_like"/>
    <property type="match status" value="1"/>
</dbReference>
<protein>
    <submittedName>
        <fullName evidence="1">Ribonuclease H</fullName>
    </submittedName>
</protein>